<feature type="region of interest" description="Disordered" evidence="4">
    <location>
        <begin position="716"/>
        <end position="735"/>
    </location>
</feature>
<dbReference type="SMART" id="SM00248">
    <property type="entry name" value="ANK"/>
    <property type="match status" value="17"/>
</dbReference>
<evidence type="ECO:0000313" key="7">
    <source>
        <dbReference type="Proteomes" id="UP001470230"/>
    </source>
</evidence>
<dbReference type="PROSITE" id="PS50088">
    <property type="entry name" value="ANK_REPEAT"/>
    <property type="match status" value="3"/>
</dbReference>
<evidence type="ECO:0000256" key="3">
    <source>
        <dbReference type="PROSITE-ProRule" id="PRU00023"/>
    </source>
</evidence>
<feature type="region of interest" description="Disordered" evidence="4">
    <location>
        <begin position="746"/>
        <end position="774"/>
    </location>
</feature>
<keyword evidence="1" id="KW-0677">Repeat</keyword>
<evidence type="ECO:0000256" key="4">
    <source>
        <dbReference type="SAM" id="MobiDB-lite"/>
    </source>
</evidence>
<organism evidence="6 7">
    <name type="scientific">Tritrichomonas musculus</name>
    <dbReference type="NCBI Taxonomy" id="1915356"/>
    <lineage>
        <taxon>Eukaryota</taxon>
        <taxon>Metamonada</taxon>
        <taxon>Parabasalia</taxon>
        <taxon>Tritrichomonadida</taxon>
        <taxon>Tritrichomonadidae</taxon>
        <taxon>Tritrichomonas</taxon>
    </lineage>
</organism>
<comment type="caution">
    <text evidence="6">The sequence shown here is derived from an EMBL/GenBank/DDBJ whole genome shotgun (WGS) entry which is preliminary data.</text>
</comment>
<dbReference type="InterPro" id="IPR020683">
    <property type="entry name" value="DUF3447"/>
</dbReference>
<sequence>MSIPIQINNKTFLCKKKFIRNNPSFNDFLQNGTYIINLDDVDIEPCQDILTRIFLNQHYLISESNIDFLTLLNKKIKCIDLQIKINKFGSKDKKNVENIINHPDLLSLSQLEDLLLDLREGNFNSACSSIESMITEKKINIITLTRTVFGSLFPCLDKIDLYLNLITRIDHTIEIKREFCSKIVEFCEKSKNMYNREMCFIINKLVEKGFMEYNGFNKHNPFFMHYMSEEEINKLCRSRSSKKLYLPEIKGDNFHQHRIWCNQGNNEHKIAEFIRKDDLEQIKKNNFNFDTYNHLPPSIYECHEIFGVRAKHVEYAALYGAEKCFDYFIENINYATTNDKLARCAIIGGNNNIIKKCIEMKLMTQNCLETALIYHRNELFELLLGQKKSFSISPNFYHISLYHGCFKAIQIMIRHGSSYSSFLYHAVTHENVSLFRWLLLLDPEVNFKGGLMILKAIEKCHYDILKLLVKYPSSDFNCSDKFNGSTCLHFACKFHDDVRVVKMVLERMKYEMIVAKTKDGYTALHNACIKGNVDVVKLLMETNFFNIDEVTKKGLNSLHLAASNKHAEIVRYFLSCHPEKVRPLLNQKIVQLCYDLLNVSVTDMLYEMVKIPPGKNTLSNACLANAVEYATYLFSMMQKEKWQFECSNKDFILACKNGFSQIALLMIGNSVLIVPNEIMDGKTSLHYACKNGMEEVVNFLINHDFIDLNLRAKRSKRGQKRSNEEEPRFTYQEDEEDFSYDTEYDIEEEEDQPENKGENKTENKGEIQGEIKIVKKNSRKERREKLREFLKKSNVDLKEKFDKDTEDYIYNEEDDDDVLDKRKFDNFISEVRARRPGRSAISIACRHGHLGIVKSLLSTNRVDFRGVNLLFDSICSGSKELVAFVFEFMLDHNKIAGSSKLPFSTRDETPLQFVCRVSDDLEIVRLIFHYFPPRMSEEEFNSYYYSEFQKCNDDSFYSSQIGVFNNNFEFDYYCNENLNSLFKIAIENGHQKTARFILDKIIQLNDSQFLNDCLFSACKVPCKEIMRIILRSPGMSKLFEIENLEEVIFEVCKKGRIDNLKVIFKELELDVVNMIFHQTKNILHLASESPNPEILEYIIAMNNVSIDMDLNGPDGNGYTALMLAAKKKNFRNTETLFFNNEINRSIVVHKKSIYSLCYCTGSLCFVDLLRQVKSFSPKDEKLILHSVCESGNVELFQWIIDNKIISMEEMIKYQTKEGFSCFHTAVINGRIKMIDKLIQLGLFDVNNRANDGRTPLQIAVDSNDVKTVEFLLNSNLTAVNSPYPKKRQTVLHKAVKERLYSIVCLLLLNQKVDLNAKDVKGRTPEEICNSKRIQKMFIIKKSEEDEEVKIQKLRGLFDSIQKAEKIKEKFYNFLKLNRKIRFDYHITSYEFDDPNLSIPSALRNDGCMNYCCDPSSLSDDDEDENLEDADNEVAFLKKNKNGTKNKRSRARYRNRKKYQKKKNINIS</sequence>
<dbReference type="Proteomes" id="UP001470230">
    <property type="component" value="Unassembled WGS sequence"/>
</dbReference>
<evidence type="ECO:0000256" key="2">
    <source>
        <dbReference type="ARBA" id="ARBA00023043"/>
    </source>
</evidence>
<gene>
    <name evidence="6" type="ORF">M9Y10_033574</name>
</gene>
<dbReference type="PANTHER" id="PTHR24198:SF165">
    <property type="entry name" value="ANKYRIN REPEAT-CONTAINING PROTEIN-RELATED"/>
    <property type="match status" value="1"/>
</dbReference>
<feature type="domain" description="DUF3447" evidence="5">
    <location>
        <begin position="338"/>
        <end position="400"/>
    </location>
</feature>
<reference evidence="6 7" key="1">
    <citation type="submission" date="2024-04" db="EMBL/GenBank/DDBJ databases">
        <title>Tritrichomonas musculus Genome.</title>
        <authorList>
            <person name="Alves-Ferreira E."/>
            <person name="Grigg M."/>
            <person name="Lorenzi H."/>
            <person name="Galac M."/>
        </authorList>
    </citation>
    <scope>NUCLEOTIDE SEQUENCE [LARGE SCALE GENOMIC DNA]</scope>
    <source>
        <strain evidence="6 7">EAF2021</strain>
    </source>
</reference>
<feature type="compositionally biased region" description="Basic and acidic residues" evidence="4">
    <location>
        <begin position="753"/>
        <end position="773"/>
    </location>
</feature>
<dbReference type="EMBL" id="JAPFFF010000005">
    <property type="protein sequence ID" value="KAK8888834.1"/>
    <property type="molecule type" value="Genomic_DNA"/>
</dbReference>
<keyword evidence="7" id="KW-1185">Reference proteome</keyword>
<feature type="region of interest" description="Disordered" evidence="4">
    <location>
        <begin position="1437"/>
        <end position="1467"/>
    </location>
</feature>
<dbReference type="Gene3D" id="1.25.40.20">
    <property type="entry name" value="Ankyrin repeat-containing domain"/>
    <property type="match status" value="5"/>
</dbReference>
<name>A0ABR2KCH4_9EUKA</name>
<proteinExistence type="predicted"/>
<keyword evidence="2 3" id="KW-0040">ANK repeat</keyword>
<evidence type="ECO:0000259" key="5">
    <source>
        <dbReference type="Pfam" id="PF11929"/>
    </source>
</evidence>
<protein>
    <submittedName>
        <fullName evidence="6">ATP binding</fullName>
    </submittedName>
</protein>
<feature type="repeat" description="ANK" evidence="3">
    <location>
        <begin position="680"/>
        <end position="703"/>
    </location>
</feature>
<dbReference type="PROSITE" id="PS50297">
    <property type="entry name" value="ANK_REP_REGION"/>
    <property type="match status" value="3"/>
</dbReference>
<dbReference type="SUPFAM" id="SSF48403">
    <property type="entry name" value="Ankyrin repeat"/>
    <property type="match status" value="4"/>
</dbReference>
<evidence type="ECO:0000313" key="6">
    <source>
        <dbReference type="EMBL" id="KAK8888834.1"/>
    </source>
</evidence>
<dbReference type="PANTHER" id="PTHR24198">
    <property type="entry name" value="ANKYRIN REPEAT AND PROTEIN KINASE DOMAIN-CONTAINING PROTEIN"/>
    <property type="match status" value="1"/>
</dbReference>
<dbReference type="Pfam" id="PF12796">
    <property type="entry name" value="Ank_2"/>
    <property type="match status" value="3"/>
</dbReference>
<accession>A0ABR2KCH4</accession>
<evidence type="ECO:0000256" key="1">
    <source>
        <dbReference type="ARBA" id="ARBA00022737"/>
    </source>
</evidence>
<dbReference type="Pfam" id="PF11929">
    <property type="entry name" value="DUF3447"/>
    <property type="match status" value="1"/>
</dbReference>
<feature type="repeat" description="ANK" evidence="3">
    <location>
        <begin position="519"/>
        <end position="541"/>
    </location>
</feature>
<dbReference type="Pfam" id="PF13637">
    <property type="entry name" value="Ank_4"/>
    <property type="match status" value="1"/>
</dbReference>
<dbReference type="InterPro" id="IPR002110">
    <property type="entry name" value="Ankyrin_rpt"/>
</dbReference>
<dbReference type="InterPro" id="IPR036770">
    <property type="entry name" value="Ankyrin_rpt-contain_sf"/>
</dbReference>
<feature type="repeat" description="ANK" evidence="3">
    <location>
        <begin position="1251"/>
        <end position="1275"/>
    </location>
</feature>